<dbReference type="InterPro" id="IPR015915">
    <property type="entry name" value="Kelch-typ_b-propeller"/>
</dbReference>
<dbReference type="EMBL" id="CAJPDS010000015">
    <property type="protein sequence ID" value="CAF9915145.1"/>
    <property type="molecule type" value="Genomic_DNA"/>
</dbReference>
<dbReference type="SUPFAM" id="SSF117281">
    <property type="entry name" value="Kelch motif"/>
    <property type="match status" value="1"/>
</dbReference>
<keyword evidence="3" id="KW-1185">Reference proteome</keyword>
<feature type="region of interest" description="Disordered" evidence="1">
    <location>
        <begin position="164"/>
        <end position="184"/>
    </location>
</feature>
<dbReference type="OrthoDB" id="10251809at2759"/>
<dbReference type="Gene3D" id="2.120.10.80">
    <property type="entry name" value="Kelch-type beta propeller"/>
    <property type="match status" value="1"/>
</dbReference>
<dbReference type="Proteomes" id="UP000664521">
    <property type="component" value="Unassembled WGS sequence"/>
</dbReference>
<evidence type="ECO:0000256" key="1">
    <source>
        <dbReference type="SAM" id="MobiDB-lite"/>
    </source>
</evidence>
<evidence type="ECO:0008006" key="4">
    <source>
        <dbReference type="Google" id="ProtNLM"/>
    </source>
</evidence>
<reference evidence="2" key="1">
    <citation type="submission" date="2021-03" db="EMBL/GenBank/DDBJ databases">
        <authorList>
            <person name="Tagirdzhanova G."/>
        </authorList>
    </citation>
    <scope>NUCLEOTIDE SEQUENCE</scope>
</reference>
<evidence type="ECO:0000313" key="3">
    <source>
        <dbReference type="Proteomes" id="UP000664521"/>
    </source>
</evidence>
<accession>A0A8H3IBZ7</accession>
<dbReference type="AlphaFoldDB" id="A0A8H3IBZ7"/>
<evidence type="ECO:0000313" key="2">
    <source>
        <dbReference type="EMBL" id="CAF9915145.1"/>
    </source>
</evidence>
<comment type="caution">
    <text evidence="2">The sequence shown here is derived from an EMBL/GenBank/DDBJ whole genome shotgun (WGS) entry which is preliminary data.</text>
</comment>
<gene>
    <name evidence="2" type="ORF">HETSPECPRED_002315</name>
</gene>
<proteinExistence type="predicted"/>
<organism evidence="2 3">
    <name type="scientific">Heterodermia speciosa</name>
    <dbReference type="NCBI Taxonomy" id="116794"/>
    <lineage>
        <taxon>Eukaryota</taxon>
        <taxon>Fungi</taxon>
        <taxon>Dikarya</taxon>
        <taxon>Ascomycota</taxon>
        <taxon>Pezizomycotina</taxon>
        <taxon>Lecanoromycetes</taxon>
        <taxon>OSLEUM clade</taxon>
        <taxon>Lecanoromycetidae</taxon>
        <taxon>Caliciales</taxon>
        <taxon>Physciaceae</taxon>
        <taxon>Heterodermia</taxon>
    </lineage>
</organism>
<protein>
    <recommendedName>
        <fullName evidence="4">Galactose oxidase</fullName>
    </recommendedName>
</protein>
<name>A0A8H3IBZ7_9LECA</name>
<sequence length="436" mass="47433">MSPRTAFLDSHPSPNQPSSPRLDVPSKRAKRIPTSRAQLRAVAEESPIRGQRRRRSIFKEVDVDGFMDQGDRTAHVASVMPDTGFEDYFDVRHNESSPQSRKTTYLCEDLEPVSVSRSSSALNRLSVLAVLLVIMMPLVYEMPFLGKPGPSIIGAKASLIRRTDAESVPSRTRPRVAKRSDTANDACNRWSQQSALVNGTIYLYGGHASHETDQTDNTWTNDFLSLDITKNFSIDNAPFKGLPQPSGVPAVSNGFLWQSYDTLYLYGGEVSSSPRAFPTDYSLWAYDIKTAEWKEHSNPKTSAGNYSDGGGQPVQQAAEGAGISIPTLGRGYYFAGHLDPFTTSGWALPVPRVYLKTLIEYTFPGYTNNGVESLSGGKTAGADGVWRNITQGGIQDSGMFTNRADSALVYVPGFGADGILVNLGGGTNISFVGTHQ</sequence>
<feature type="region of interest" description="Disordered" evidence="1">
    <location>
        <begin position="1"/>
        <end position="48"/>
    </location>
</feature>